<proteinExistence type="inferred from homology"/>
<feature type="domain" description="DRBM" evidence="11">
    <location>
        <begin position="235"/>
        <end position="305"/>
    </location>
</feature>
<evidence type="ECO:0000256" key="9">
    <source>
        <dbReference type="PROSITE-ProRule" id="PRU00266"/>
    </source>
</evidence>
<dbReference type="GO" id="GO:0003725">
    <property type="term" value="F:double-stranded RNA binding"/>
    <property type="evidence" value="ECO:0007669"/>
    <property type="project" value="InterPro"/>
</dbReference>
<keyword evidence="6" id="KW-0687">Ribonucleoprotein</keyword>
<dbReference type="GO" id="GO:0003735">
    <property type="term" value="F:structural constituent of ribosome"/>
    <property type="evidence" value="ECO:0007669"/>
    <property type="project" value="TreeGrafter"/>
</dbReference>
<comment type="subcellular location">
    <subcellularLocation>
        <location evidence="1">Mitochondrion</location>
    </subcellularLocation>
</comment>
<keyword evidence="13" id="KW-1185">Reference proteome</keyword>
<dbReference type="GO" id="GO:0005840">
    <property type="term" value="C:ribosome"/>
    <property type="evidence" value="ECO:0007669"/>
    <property type="project" value="UniProtKB-KW"/>
</dbReference>
<dbReference type="PROSITE" id="PS50137">
    <property type="entry name" value="DS_RBD"/>
    <property type="match status" value="1"/>
</dbReference>
<dbReference type="OrthoDB" id="67027at2759"/>
<reference evidence="12 13" key="1">
    <citation type="journal article" date="2019" name="Nat. Ecol. Evol.">
        <title>Megaphylogeny resolves global patterns of mushroom evolution.</title>
        <authorList>
            <person name="Varga T."/>
            <person name="Krizsan K."/>
            <person name="Foldi C."/>
            <person name="Dima B."/>
            <person name="Sanchez-Garcia M."/>
            <person name="Sanchez-Ramirez S."/>
            <person name="Szollosi G.J."/>
            <person name="Szarkandi J.G."/>
            <person name="Papp V."/>
            <person name="Albert L."/>
            <person name="Andreopoulos W."/>
            <person name="Angelini C."/>
            <person name="Antonin V."/>
            <person name="Barry K.W."/>
            <person name="Bougher N.L."/>
            <person name="Buchanan P."/>
            <person name="Buyck B."/>
            <person name="Bense V."/>
            <person name="Catcheside P."/>
            <person name="Chovatia M."/>
            <person name="Cooper J."/>
            <person name="Damon W."/>
            <person name="Desjardin D."/>
            <person name="Finy P."/>
            <person name="Geml J."/>
            <person name="Haridas S."/>
            <person name="Hughes K."/>
            <person name="Justo A."/>
            <person name="Karasinski D."/>
            <person name="Kautmanova I."/>
            <person name="Kiss B."/>
            <person name="Kocsube S."/>
            <person name="Kotiranta H."/>
            <person name="LaButti K.M."/>
            <person name="Lechner B.E."/>
            <person name="Liimatainen K."/>
            <person name="Lipzen A."/>
            <person name="Lukacs Z."/>
            <person name="Mihaltcheva S."/>
            <person name="Morgado L.N."/>
            <person name="Niskanen T."/>
            <person name="Noordeloos M.E."/>
            <person name="Ohm R.A."/>
            <person name="Ortiz-Santana B."/>
            <person name="Ovrebo C."/>
            <person name="Racz N."/>
            <person name="Riley R."/>
            <person name="Savchenko A."/>
            <person name="Shiryaev A."/>
            <person name="Soop K."/>
            <person name="Spirin V."/>
            <person name="Szebenyi C."/>
            <person name="Tomsovsky M."/>
            <person name="Tulloss R.E."/>
            <person name="Uehling J."/>
            <person name="Grigoriev I.V."/>
            <person name="Vagvolgyi C."/>
            <person name="Papp T."/>
            <person name="Martin F.M."/>
            <person name="Miettinen O."/>
            <person name="Hibbett D.S."/>
            <person name="Nagy L.G."/>
        </authorList>
    </citation>
    <scope>NUCLEOTIDE SEQUENCE [LARGE SCALE GENOMIC DNA]</scope>
    <source>
        <strain evidence="12 13">CBS 962.96</strain>
    </source>
</reference>
<keyword evidence="3" id="KW-0809">Transit peptide</keyword>
<dbReference type="SMART" id="SM00535">
    <property type="entry name" value="RIBOc"/>
    <property type="match status" value="1"/>
</dbReference>
<keyword evidence="4 12" id="KW-0689">Ribosomal protein</keyword>
<comment type="similarity">
    <text evidence="7">Belongs to the ribonuclease III family. Mitochondrion-specific ribosomal protein mL44 subfamily.</text>
</comment>
<dbReference type="InterPro" id="IPR044444">
    <property type="entry name" value="Ribosomal_mL44_DSRM_metazoa"/>
</dbReference>
<dbReference type="GO" id="GO:0005739">
    <property type="term" value="C:mitochondrion"/>
    <property type="evidence" value="ECO:0007669"/>
    <property type="project" value="TreeGrafter"/>
</dbReference>
<dbReference type="AlphaFoldDB" id="A0A4S8M9L6"/>
<evidence type="ECO:0000256" key="8">
    <source>
        <dbReference type="ARBA" id="ARBA00035187"/>
    </source>
</evidence>
<keyword evidence="5" id="KW-0496">Mitochondrion</keyword>
<sequence length="356" mass="39362">MGARSTTRLFSTTARKLASPPSISTSHLPKFPPKESLYVKDREIPTTPFDPEVWASLQPPPPSSLSAFANRIGLGGVLCESKEDVDVVLQACTHPSFLHIWQHHNPNGGKTPQTNGQLAAIGNSLMGLFATEWLRATYPYLPTRVLKAAVTAHVGPLTCANVAQEMGATPLLRWHRMRETPNKPALLHSDALASIPRSLTALVYQRRSLPSARQFVQSYFLSREVDIRSMIKFADPKKALLEMINKLQRERPKSRLLKETGRFSNAPVFVVGIYSGEEEIGQGFGSSLKMAEYRAAEDALHRVYLTRVPSHLVQIPSQTFPLGLGDVFRQAPEQAYTAPELVQSEIMYASSGKSFS</sequence>
<evidence type="ECO:0000256" key="10">
    <source>
        <dbReference type="SAM" id="MobiDB-lite"/>
    </source>
</evidence>
<dbReference type="PANTHER" id="PTHR11207">
    <property type="entry name" value="RIBONUCLEASE III"/>
    <property type="match status" value="1"/>
</dbReference>
<evidence type="ECO:0000256" key="1">
    <source>
        <dbReference type="ARBA" id="ARBA00004173"/>
    </source>
</evidence>
<dbReference type="SUPFAM" id="SSF69065">
    <property type="entry name" value="RNase III domain-like"/>
    <property type="match status" value="1"/>
</dbReference>
<dbReference type="PANTHER" id="PTHR11207:SF32">
    <property type="entry name" value="LARGE RIBOSOMAL SUBUNIT PROTEIN ML44"/>
    <property type="match status" value="1"/>
</dbReference>
<evidence type="ECO:0000313" key="12">
    <source>
        <dbReference type="EMBL" id="THU99107.1"/>
    </source>
</evidence>
<dbReference type="InterPro" id="IPR036389">
    <property type="entry name" value="RNase_III_sf"/>
</dbReference>
<evidence type="ECO:0000256" key="6">
    <source>
        <dbReference type="ARBA" id="ARBA00023274"/>
    </source>
</evidence>
<accession>A0A4S8M9L6</accession>
<keyword evidence="2 9" id="KW-0694">RNA-binding</keyword>
<dbReference type="InterPro" id="IPR055189">
    <property type="entry name" value="RM44_endonuclase"/>
</dbReference>
<dbReference type="Gene3D" id="3.30.160.20">
    <property type="match status" value="1"/>
</dbReference>
<evidence type="ECO:0000256" key="5">
    <source>
        <dbReference type="ARBA" id="ARBA00023128"/>
    </source>
</evidence>
<dbReference type="CDD" id="cd19873">
    <property type="entry name" value="DSRM_MRPL3_like"/>
    <property type="match status" value="1"/>
</dbReference>
<dbReference type="GO" id="GO:0006396">
    <property type="term" value="P:RNA processing"/>
    <property type="evidence" value="ECO:0007669"/>
    <property type="project" value="InterPro"/>
</dbReference>
<evidence type="ECO:0000256" key="4">
    <source>
        <dbReference type="ARBA" id="ARBA00022980"/>
    </source>
</evidence>
<evidence type="ECO:0000259" key="11">
    <source>
        <dbReference type="PROSITE" id="PS50137"/>
    </source>
</evidence>
<name>A0A4S8M9L6_DENBC</name>
<dbReference type="InterPro" id="IPR000999">
    <property type="entry name" value="RNase_III_dom"/>
</dbReference>
<dbReference type="InterPro" id="IPR044443">
    <property type="entry name" value="Ribosomal_mL44_DSRM_fung"/>
</dbReference>
<dbReference type="SMART" id="SM00358">
    <property type="entry name" value="DSRM"/>
    <property type="match status" value="1"/>
</dbReference>
<dbReference type="Pfam" id="PF22892">
    <property type="entry name" value="DSRM_MRPL44"/>
    <property type="match status" value="1"/>
</dbReference>
<organism evidence="12 13">
    <name type="scientific">Dendrothele bispora (strain CBS 962.96)</name>
    <dbReference type="NCBI Taxonomy" id="1314807"/>
    <lineage>
        <taxon>Eukaryota</taxon>
        <taxon>Fungi</taxon>
        <taxon>Dikarya</taxon>
        <taxon>Basidiomycota</taxon>
        <taxon>Agaricomycotina</taxon>
        <taxon>Agaricomycetes</taxon>
        <taxon>Agaricomycetidae</taxon>
        <taxon>Agaricales</taxon>
        <taxon>Agaricales incertae sedis</taxon>
        <taxon>Dendrothele</taxon>
    </lineage>
</organism>
<evidence type="ECO:0000256" key="7">
    <source>
        <dbReference type="ARBA" id="ARBA00024034"/>
    </source>
</evidence>
<evidence type="ECO:0000256" key="3">
    <source>
        <dbReference type="ARBA" id="ARBA00022946"/>
    </source>
</evidence>
<dbReference type="EMBL" id="ML179124">
    <property type="protein sequence ID" value="THU99107.1"/>
    <property type="molecule type" value="Genomic_DNA"/>
</dbReference>
<dbReference type="Pfam" id="PF22935">
    <property type="entry name" value="RM44_endonuclase"/>
    <property type="match status" value="1"/>
</dbReference>
<dbReference type="GO" id="GO:0004525">
    <property type="term" value="F:ribonuclease III activity"/>
    <property type="evidence" value="ECO:0007669"/>
    <property type="project" value="InterPro"/>
</dbReference>
<feature type="region of interest" description="Disordered" evidence="10">
    <location>
        <begin position="1"/>
        <end position="30"/>
    </location>
</feature>
<evidence type="ECO:0000313" key="13">
    <source>
        <dbReference type="Proteomes" id="UP000297245"/>
    </source>
</evidence>
<evidence type="ECO:0000256" key="2">
    <source>
        <dbReference type="ARBA" id="ARBA00022884"/>
    </source>
</evidence>
<dbReference type="Proteomes" id="UP000297245">
    <property type="component" value="Unassembled WGS sequence"/>
</dbReference>
<gene>
    <name evidence="12" type="ORF">K435DRAFT_752167</name>
</gene>
<dbReference type="SUPFAM" id="SSF54768">
    <property type="entry name" value="dsRNA-binding domain-like"/>
    <property type="match status" value="1"/>
</dbReference>
<dbReference type="Gene3D" id="1.10.1520.10">
    <property type="entry name" value="Ribonuclease III domain"/>
    <property type="match status" value="1"/>
</dbReference>
<feature type="compositionally biased region" description="Polar residues" evidence="10">
    <location>
        <begin position="1"/>
        <end position="14"/>
    </location>
</feature>
<protein>
    <recommendedName>
        <fullName evidence="8">Large ribosomal subunit protein mL44</fullName>
    </recommendedName>
</protein>
<dbReference type="InterPro" id="IPR014720">
    <property type="entry name" value="dsRBD_dom"/>
</dbReference>